<evidence type="ECO:0000256" key="1">
    <source>
        <dbReference type="SAM" id="MobiDB-lite"/>
    </source>
</evidence>
<feature type="compositionally biased region" description="Polar residues" evidence="1">
    <location>
        <begin position="108"/>
        <end position="117"/>
    </location>
</feature>
<keyword evidence="3" id="KW-1185">Reference proteome</keyword>
<organism evidence="2 3">
    <name type="scientific">Dendrobium nobile</name>
    <name type="common">Orchid</name>
    <dbReference type="NCBI Taxonomy" id="94219"/>
    <lineage>
        <taxon>Eukaryota</taxon>
        <taxon>Viridiplantae</taxon>
        <taxon>Streptophyta</taxon>
        <taxon>Embryophyta</taxon>
        <taxon>Tracheophyta</taxon>
        <taxon>Spermatophyta</taxon>
        <taxon>Magnoliopsida</taxon>
        <taxon>Liliopsida</taxon>
        <taxon>Asparagales</taxon>
        <taxon>Orchidaceae</taxon>
        <taxon>Epidendroideae</taxon>
        <taxon>Malaxideae</taxon>
        <taxon>Dendrobiinae</taxon>
        <taxon>Dendrobium</taxon>
    </lineage>
</organism>
<gene>
    <name evidence="2" type="ORF">KFK09_022856</name>
</gene>
<name>A0A8T3AIZ0_DENNO</name>
<evidence type="ECO:0000313" key="3">
    <source>
        <dbReference type="Proteomes" id="UP000829196"/>
    </source>
</evidence>
<feature type="region of interest" description="Disordered" evidence="1">
    <location>
        <begin position="20"/>
        <end position="122"/>
    </location>
</feature>
<sequence>MSEARECYRALKSSARALENKRDVDECGESITFTEKSGSLPASPPRCREGEKRGSREKPDPARSERPRTGKETTHGRGWESASLTAAVQAGGRRRRLRRLKAGAGHGQRNSRGSWNRSEQEVGGGRDGFGLAGAGFVGGYVRARGRSEEGFVLLRSTMEAIHLLRDLMEKYKERKKLLMNLNYGVDLTMGATESSRLASRLRLDSLTRSRVKLIELIV</sequence>
<feature type="compositionally biased region" description="Basic and acidic residues" evidence="1">
    <location>
        <begin position="46"/>
        <end position="78"/>
    </location>
</feature>
<protein>
    <submittedName>
        <fullName evidence="2">Uncharacterized protein</fullName>
    </submittedName>
</protein>
<dbReference type="EMBL" id="JAGYWB010000016">
    <property type="protein sequence ID" value="KAI0496536.1"/>
    <property type="molecule type" value="Genomic_DNA"/>
</dbReference>
<dbReference type="AlphaFoldDB" id="A0A8T3AIZ0"/>
<proteinExistence type="predicted"/>
<dbReference type="Proteomes" id="UP000829196">
    <property type="component" value="Unassembled WGS sequence"/>
</dbReference>
<evidence type="ECO:0000313" key="2">
    <source>
        <dbReference type="EMBL" id="KAI0496536.1"/>
    </source>
</evidence>
<comment type="caution">
    <text evidence="2">The sequence shown here is derived from an EMBL/GenBank/DDBJ whole genome shotgun (WGS) entry which is preliminary data.</text>
</comment>
<reference evidence="2" key="1">
    <citation type="journal article" date="2022" name="Front. Genet.">
        <title>Chromosome-Scale Assembly of the Dendrobium nobile Genome Provides Insights Into the Molecular Mechanism of the Biosynthesis of the Medicinal Active Ingredient of Dendrobium.</title>
        <authorList>
            <person name="Xu Q."/>
            <person name="Niu S.-C."/>
            <person name="Li K.-L."/>
            <person name="Zheng P.-J."/>
            <person name="Zhang X.-J."/>
            <person name="Jia Y."/>
            <person name="Liu Y."/>
            <person name="Niu Y.-X."/>
            <person name="Yu L.-H."/>
            <person name="Chen D.-F."/>
            <person name="Zhang G.-Q."/>
        </authorList>
    </citation>
    <scope>NUCLEOTIDE SEQUENCE</scope>
    <source>
        <tissue evidence="2">Leaf</tissue>
    </source>
</reference>
<feature type="compositionally biased region" description="Basic residues" evidence="1">
    <location>
        <begin position="92"/>
        <end position="101"/>
    </location>
</feature>
<accession>A0A8T3AIZ0</accession>